<reference evidence="3 4" key="1">
    <citation type="submission" date="2019-10" db="EMBL/GenBank/DDBJ databases">
        <title>Comparative genomics of sulfur disproportionating microorganisms.</title>
        <authorList>
            <person name="Ward L.M."/>
            <person name="Bertran E."/>
            <person name="Johnston D."/>
        </authorList>
    </citation>
    <scope>NUCLEOTIDE SEQUENCE [LARGE SCALE GENOMIC DNA]</scope>
    <source>
        <strain evidence="3 4">DSM 14055</strain>
    </source>
</reference>
<dbReference type="GO" id="GO:0016491">
    <property type="term" value="F:oxidoreductase activity"/>
    <property type="evidence" value="ECO:0007669"/>
    <property type="project" value="UniProtKB-KW"/>
</dbReference>
<dbReference type="RefSeq" id="WP_152947922.1">
    <property type="nucleotide sequence ID" value="NZ_WHYR01000050.1"/>
</dbReference>
<dbReference type="PANTHER" id="PTHR42947">
    <property type="entry name" value="COB--COM HETERODISULFIDE REDUCTASE SUBUNIT B 1"/>
    <property type="match status" value="1"/>
</dbReference>
<proteinExistence type="predicted"/>
<evidence type="ECO:0000259" key="2">
    <source>
        <dbReference type="Pfam" id="PF02754"/>
    </source>
</evidence>
<evidence type="ECO:0000256" key="1">
    <source>
        <dbReference type="ARBA" id="ARBA00023002"/>
    </source>
</evidence>
<feature type="domain" description="Cysteine-rich" evidence="2">
    <location>
        <begin position="144"/>
        <end position="233"/>
    </location>
</feature>
<keyword evidence="1" id="KW-0560">Oxidoreductase</keyword>
<protein>
    <submittedName>
        <fullName evidence="3">Heterodisulfide reductase subunit B</fullName>
    </submittedName>
</protein>
<dbReference type="InterPro" id="IPR004017">
    <property type="entry name" value="Cys_rich_dom"/>
</dbReference>
<sequence length="283" mass="31604">MQFAYYPGCSLESTALEYDRSARSVCAALGIELHELEDWNCCGATSAHSTSRLLAEVLPARNLCIAQRMGRDVAVPCSACYSRLKKTDHLMRHDEERRREIEEIVHFTFDGSVRVYHLLDVLALKYGPKRIAERVIRPLTGLKVVCYYGCLIVRPPEVTGFERPENPVIMDELVDALGAEARQWSYKTDCCGSSQGLVNTAMARRVVDRLLSMAREAGADAVVAACPLCQAALEMRRSPEVEMPVFYFTELIGMALDLPARKEWLVKHLVDPIPLLQSLSLAG</sequence>
<dbReference type="Proteomes" id="UP000441717">
    <property type="component" value="Unassembled WGS sequence"/>
</dbReference>
<keyword evidence="4" id="KW-1185">Reference proteome</keyword>
<dbReference type="Pfam" id="PF02754">
    <property type="entry name" value="CCG"/>
    <property type="match status" value="2"/>
</dbReference>
<dbReference type="EMBL" id="WHYR01000050">
    <property type="protein sequence ID" value="MQL53450.1"/>
    <property type="molecule type" value="Genomic_DNA"/>
</dbReference>
<evidence type="ECO:0000313" key="3">
    <source>
        <dbReference type="EMBL" id="MQL53450.1"/>
    </source>
</evidence>
<dbReference type="InterPro" id="IPR051278">
    <property type="entry name" value="HdrB/HdrD_reductase"/>
</dbReference>
<evidence type="ECO:0000313" key="4">
    <source>
        <dbReference type="Proteomes" id="UP000441717"/>
    </source>
</evidence>
<dbReference type="PANTHER" id="PTHR42947:SF1">
    <property type="entry name" value="COB--COM HETERODISULFIDE REDUCTASE SUBUNIT B 1"/>
    <property type="match status" value="1"/>
</dbReference>
<feature type="domain" description="Cysteine-rich" evidence="2">
    <location>
        <begin position="4"/>
        <end position="85"/>
    </location>
</feature>
<name>A0A6N7ITR6_9FIRM</name>
<dbReference type="AlphaFoldDB" id="A0A6N7ITR6"/>
<dbReference type="Gene3D" id="1.20.1050.140">
    <property type="match status" value="1"/>
</dbReference>
<comment type="caution">
    <text evidence="3">The sequence shown here is derived from an EMBL/GenBank/DDBJ whole genome shotgun (WGS) entry which is preliminary data.</text>
</comment>
<gene>
    <name evidence="3" type="ORF">GFC01_14515</name>
</gene>
<accession>A0A6N7ITR6</accession>
<organism evidence="3 4">
    <name type="scientific">Desulfofundulus thermobenzoicus</name>
    <dbReference type="NCBI Taxonomy" id="29376"/>
    <lineage>
        <taxon>Bacteria</taxon>
        <taxon>Bacillati</taxon>
        <taxon>Bacillota</taxon>
        <taxon>Clostridia</taxon>
        <taxon>Eubacteriales</taxon>
        <taxon>Peptococcaceae</taxon>
        <taxon>Desulfofundulus</taxon>
    </lineage>
</organism>
<dbReference type="OrthoDB" id="9777685at2"/>